<proteinExistence type="predicted"/>
<accession>A0A8J2R3Z5</accession>
<feature type="compositionally biased region" description="Low complexity" evidence="1">
    <location>
        <begin position="443"/>
        <end position="453"/>
    </location>
</feature>
<keyword evidence="2" id="KW-0732">Signal</keyword>
<feature type="compositionally biased region" description="Pro residues" evidence="1">
    <location>
        <begin position="352"/>
        <end position="362"/>
    </location>
</feature>
<dbReference type="OrthoDB" id="7458610at2759"/>
<name>A0A8J2R3Z5_9NEOP</name>
<sequence>MRLHACILALCVCLHQARAASINVPEKKLDDLDNVDLDSETDLEQPSVLELDNNLRKNVVDIPVKVVQESNVILDENSNDYIPSENDNTNIKRLEIDLQNPGAPQRQEHETQNPESYGDKEKAIFAIRQSMDETQNIFNEGLKSVSNSFKTLFAENEDLPAIQQNIQNLRQTFTSQIEKLNTTIRSYLNPNPNLEIVESGLRNLENNFKSGVDTLTEGVEVLTILREEDEAAREEAVVEQAASPVSDAPASQSPAVPAGLPVTNPSQITQPVLSFIQGFQQGILNAFTNINNAVQSTLSGSGQSSSPQSTVVGPFVNFWNGITGSNSAQGQASSTANSSPAPPAGAQSDVVPAPPAPSPAPWSPGAIFQQVQNSFQNLINPQQNQQQNQPQPASPGPITQAIQNIVQFIGPGQNNAQQTQQPAPAANPNKGSQSAVPEASNDVPANPALANPAPANPAPANPAPVNPAPAAAEPVKAQPVQPAVPSAGPIQQLVQNNPIIKGIQSAVQRIQNPSADTPRNEEIKEDHIDNNVETKGHGGGSNQQSDNKFSGRVGGLPESEGIQQEVIPAKSEKEIAEKVAEENVPSISDKTD</sequence>
<feature type="chain" id="PRO_5035243146" evidence="2">
    <location>
        <begin position="20"/>
        <end position="592"/>
    </location>
</feature>
<feature type="region of interest" description="Disordered" evidence="1">
    <location>
        <begin position="235"/>
        <end position="262"/>
    </location>
</feature>
<gene>
    <name evidence="3" type="ORF">DCHRY22_LOCUS14822</name>
</gene>
<comment type="caution">
    <text evidence="3">The sequence shown here is derived from an EMBL/GenBank/DDBJ whole genome shotgun (WGS) entry which is preliminary data.</text>
</comment>
<feature type="compositionally biased region" description="Basic and acidic residues" evidence="1">
    <location>
        <begin position="570"/>
        <end position="581"/>
    </location>
</feature>
<feature type="compositionally biased region" description="Low complexity" evidence="1">
    <location>
        <begin position="332"/>
        <end position="348"/>
    </location>
</feature>
<feature type="signal peptide" evidence="2">
    <location>
        <begin position="1"/>
        <end position="19"/>
    </location>
</feature>
<organism evidence="3 4">
    <name type="scientific">Danaus chrysippus</name>
    <name type="common">African queen</name>
    <dbReference type="NCBI Taxonomy" id="151541"/>
    <lineage>
        <taxon>Eukaryota</taxon>
        <taxon>Metazoa</taxon>
        <taxon>Ecdysozoa</taxon>
        <taxon>Arthropoda</taxon>
        <taxon>Hexapoda</taxon>
        <taxon>Insecta</taxon>
        <taxon>Pterygota</taxon>
        <taxon>Neoptera</taxon>
        <taxon>Endopterygota</taxon>
        <taxon>Lepidoptera</taxon>
        <taxon>Glossata</taxon>
        <taxon>Ditrysia</taxon>
        <taxon>Papilionoidea</taxon>
        <taxon>Nymphalidae</taxon>
        <taxon>Danainae</taxon>
        <taxon>Danaini</taxon>
        <taxon>Danaina</taxon>
        <taxon>Danaus</taxon>
        <taxon>Anosia</taxon>
    </lineage>
</organism>
<dbReference type="AlphaFoldDB" id="A0A8J2R3Z5"/>
<feature type="region of interest" description="Disordered" evidence="1">
    <location>
        <begin position="413"/>
        <end position="484"/>
    </location>
</feature>
<evidence type="ECO:0000313" key="4">
    <source>
        <dbReference type="Proteomes" id="UP000789524"/>
    </source>
</evidence>
<feature type="compositionally biased region" description="Low complexity" evidence="1">
    <location>
        <begin position="413"/>
        <end position="429"/>
    </location>
</feature>
<feature type="region of interest" description="Disordered" evidence="1">
    <location>
        <begin position="326"/>
        <end position="365"/>
    </location>
</feature>
<feature type="region of interest" description="Disordered" evidence="1">
    <location>
        <begin position="100"/>
        <end position="119"/>
    </location>
</feature>
<feature type="compositionally biased region" description="Pro residues" evidence="1">
    <location>
        <begin position="454"/>
        <end position="467"/>
    </location>
</feature>
<feature type="region of interest" description="Disordered" evidence="1">
    <location>
        <begin position="509"/>
        <end position="592"/>
    </location>
</feature>
<reference evidence="3" key="1">
    <citation type="submission" date="2021-09" db="EMBL/GenBank/DDBJ databases">
        <authorList>
            <person name="Martin H S."/>
        </authorList>
    </citation>
    <scope>NUCLEOTIDE SEQUENCE</scope>
</reference>
<feature type="compositionally biased region" description="Low complexity" evidence="1">
    <location>
        <begin position="468"/>
        <end position="484"/>
    </location>
</feature>
<feature type="compositionally biased region" description="Basic and acidic residues" evidence="1">
    <location>
        <begin position="106"/>
        <end position="119"/>
    </location>
</feature>
<dbReference type="EMBL" id="CAKASE010000081">
    <property type="protein sequence ID" value="CAG9583435.1"/>
    <property type="molecule type" value="Genomic_DNA"/>
</dbReference>
<evidence type="ECO:0000256" key="1">
    <source>
        <dbReference type="SAM" id="MobiDB-lite"/>
    </source>
</evidence>
<protein>
    <submittedName>
        <fullName evidence="3">(African queen) hypothetical protein</fullName>
    </submittedName>
</protein>
<feature type="compositionally biased region" description="Basic and acidic residues" evidence="1">
    <location>
        <begin position="518"/>
        <end position="536"/>
    </location>
</feature>
<evidence type="ECO:0000313" key="3">
    <source>
        <dbReference type="EMBL" id="CAG9583435.1"/>
    </source>
</evidence>
<dbReference type="Proteomes" id="UP000789524">
    <property type="component" value="Unassembled WGS sequence"/>
</dbReference>
<evidence type="ECO:0000256" key="2">
    <source>
        <dbReference type="SAM" id="SignalP"/>
    </source>
</evidence>
<keyword evidence="4" id="KW-1185">Reference proteome</keyword>